<dbReference type="RefSeq" id="WP_175193759.1">
    <property type="nucleotide sequence ID" value="NZ_CADIJO010000015.1"/>
</dbReference>
<dbReference type="GO" id="GO:0008889">
    <property type="term" value="F:glycerophosphodiester phosphodiesterase activity"/>
    <property type="evidence" value="ECO:0007669"/>
    <property type="project" value="UniProtKB-EC"/>
</dbReference>
<dbReference type="Gene3D" id="3.20.20.190">
    <property type="entry name" value="Phosphatidylinositol (PI) phosphodiesterase"/>
    <property type="match status" value="1"/>
</dbReference>
<protein>
    <submittedName>
        <fullName evidence="2">Glycerophosphodiester phosphodiesterase, cytoplasmic</fullName>
        <ecNumber evidence="2">3.1.4.46</ecNumber>
    </submittedName>
</protein>
<dbReference type="Proteomes" id="UP000494111">
    <property type="component" value="Unassembled WGS sequence"/>
</dbReference>
<dbReference type="PANTHER" id="PTHR46211">
    <property type="entry name" value="GLYCEROPHOSPHORYL DIESTER PHOSPHODIESTERASE"/>
    <property type="match status" value="1"/>
</dbReference>
<dbReference type="EMBL" id="CADIJO010000015">
    <property type="protein sequence ID" value="CAB3723083.1"/>
    <property type="molecule type" value="Genomic_DNA"/>
</dbReference>
<dbReference type="PROSITE" id="PS51704">
    <property type="entry name" value="GP_PDE"/>
    <property type="match status" value="1"/>
</dbReference>
<dbReference type="NCBIfam" id="NF006989">
    <property type="entry name" value="PRK09454.1"/>
    <property type="match status" value="1"/>
</dbReference>
<evidence type="ECO:0000259" key="1">
    <source>
        <dbReference type="PROSITE" id="PS51704"/>
    </source>
</evidence>
<sequence length="251" mass="26933">MTAKLPTWPYSRHIAHRGGGRLAPENTLAAMRTGADHGFTIFEYDVKLSSDNILVLMHDDDVDRTSNGHGPAAAKTFSELAQLDFGSWHSARFAGEPLPTFAAVARYTVANGIASNVEIKPCPGREAETGAAVALAARELWKDAAVPPLLSSFAEEALQAALEVAPELPRALLVEKVPADWLDRLVKYDCVALNINQKDATRELIDAVHAAGYRIAAWTVNDPARAQLLLDWGIDGIFTDELAAIAPAASA</sequence>
<dbReference type="InterPro" id="IPR017946">
    <property type="entry name" value="PLC-like_Pdiesterase_TIM-brl"/>
</dbReference>
<dbReference type="SUPFAM" id="SSF51695">
    <property type="entry name" value="PLC-like phosphodiesterases"/>
    <property type="match status" value="1"/>
</dbReference>
<evidence type="ECO:0000313" key="2">
    <source>
        <dbReference type="EMBL" id="CAB3723083.1"/>
    </source>
</evidence>
<dbReference type="AlphaFoldDB" id="A0A6S7B9D7"/>
<dbReference type="PANTHER" id="PTHR46211:SF1">
    <property type="entry name" value="GLYCEROPHOSPHODIESTER PHOSPHODIESTERASE, CYTOPLASMIC"/>
    <property type="match status" value="1"/>
</dbReference>
<proteinExistence type="predicted"/>
<feature type="domain" description="GP-PDE" evidence="1">
    <location>
        <begin position="11"/>
        <end position="249"/>
    </location>
</feature>
<dbReference type="InterPro" id="IPR030395">
    <property type="entry name" value="GP_PDE_dom"/>
</dbReference>
<dbReference type="EC" id="3.1.4.46" evidence="2"/>
<organism evidence="2 3">
    <name type="scientific">Achromobacter deleyi</name>
    <dbReference type="NCBI Taxonomy" id="1353891"/>
    <lineage>
        <taxon>Bacteria</taxon>
        <taxon>Pseudomonadati</taxon>
        <taxon>Pseudomonadota</taxon>
        <taxon>Betaproteobacteria</taxon>
        <taxon>Burkholderiales</taxon>
        <taxon>Alcaligenaceae</taxon>
        <taxon>Achromobacter</taxon>
    </lineage>
</organism>
<dbReference type="CDD" id="cd08562">
    <property type="entry name" value="GDPD_EcUgpQ_like"/>
    <property type="match status" value="1"/>
</dbReference>
<evidence type="ECO:0000313" key="3">
    <source>
        <dbReference type="Proteomes" id="UP000494111"/>
    </source>
</evidence>
<dbReference type="Pfam" id="PF03009">
    <property type="entry name" value="GDPD"/>
    <property type="match status" value="1"/>
</dbReference>
<name>A0A6S7B9D7_9BURK</name>
<keyword evidence="2" id="KW-0378">Hydrolase</keyword>
<reference evidence="2 3" key="1">
    <citation type="submission" date="2020-04" db="EMBL/GenBank/DDBJ databases">
        <authorList>
            <person name="De Canck E."/>
        </authorList>
    </citation>
    <scope>NUCLEOTIDE SEQUENCE [LARGE SCALE GENOMIC DNA]</scope>
    <source>
        <strain evidence="2 3">LMG 3458</strain>
    </source>
</reference>
<accession>A0A6S7B9D7</accession>
<gene>
    <name evidence="2" type="primary">ugpQ</name>
    <name evidence="2" type="ORF">LMG3458_04140</name>
</gene>
<dbReference type="GO" id="GO:0006629">
    <property type="term" value="P:lipid metabolic process"/>
    <property type="evidence" value="ECO:0007669"/>
    <property type="project" value="InterPro"/>
</dbReference>